<evidence type="ECO:0000313" key="5">
    <source>
        <dbReference type="Proteomes" id="UP000051884"/>
    </source>
</evidence>
<dbReference type="NCBIfam" id="NF001070">
    <property type="entry name" value="PRK00118.1-6"/>
    <property type="match status" value="1"/>
</dbReference>
<dbReference type="NCBIfam" id="NF045758">
    <property type="entry name" value="YlxM"/>
    <property type="match status" value="1"/>
</dbReference>
<accession>A0ABR5Q5J0</accession>
<dbReference type="PANTHER" id="PTHR40083">
    <property type="entry name" value="UPF0122 PROTEIN CBO2450/CLC_2298"/>
    <property type="match status" value="1"/>
</dbReference>
<comment type="caution">
    <text evidence="4">The sequence shown here is derived from an EMBL/GenBank/DDBJ whole genome shotgun (WGS) entry which is preliminary data.</text>
</comment>
<dbReference type="HAMAP" id="MF_00245">
    <property type="entry name" value="UPF0122"/>
    <property type="match status" value="1"/>
</dbReference>
<organism evidence="4 5">
    <name type="scientific">Paucilactobacillus hokkaidonensis</name>
    <dbReference type="NCBI Taxonomy" id="1193095"/>
    <lineage>
        <taxon>Bacteria</taxon>
        <taxon>Bacillati</taxon>
        <taxon>Bacillota</taxon>
        <taxon>Bacilli</taxon>
        <taxon>Lactobacillales</taxon>
        <taxon>Lactobacillaceae</taxon>
        <taxon>Paucilactobacillus</taxon>
    </lineage>
</organism>
<proteinExistence type="inferred from homology"/>
<protein>
    <recommendedName>
        <fullName evidence="3">UPF0122 protein IV59_GL000361</fullName>
    </recommendedName>
</protein>
<evidence type="ECO:0000256" key="2">
    <source>
        <dbReference type="ARBA" id="ARBA00024764"/>
    </source>
</evidence>
<dbReference type="InterPro" id="IPR013324">
    <property type="entry name" value="RNA_pol_sigma_r3/r4-like"/>
</dbReference>
<dbReference type="PANTHER" id="PTHR40083:SF1">
    <property type="entry name" value="UPF0122 PROTEIN YLXM"/>
    <property type="match status" value="1"/>
</dbReference>
<name>A0ABR5Q5J0_9LACO</name>
<dbReference type="NCBIfam" id="NF001068">
    <property type="entry name" value="PRK00118.1-4"/>
    <property type="match status" value="1"/>
</dbReference>
<reference evidence="4 5" key="1">
    <citation type="journal article" date="2015" name="Genome Announc.">
        <title>Expanding the biotechnology potential of lactobacilli through comparative genomics of 213 strains and associated genera.</title>
        <authorList>
            <person name="Sun Z."/>
            <person name="Harris H.M."/>
            <person name="McCann A."/>
            <person name="Guo C."/>
            <person name="Argimon S."/>
            <person name="Zhang W."/>
            <person name="Yang X."/>
            <person name="Jeffery I.B."/>
            <person name="Cooney J.C."/>
            <person name="Kagawa T.F."/>
            <person name="Liu W."/>
            <person name="Song Y."/>
            <person name="Salvetti E."/>
            <person name="Wrobel A."/>
            <person name="Rasinkangas P."/>
            <person name="Parkhill J."/>
            <person name="Rea M.C."/>
            <person name="O'Sullivan O."/>
            <person name="Ritari J."/>
            <person name="Douillard F.P."/>
            <person name="Paul Ross R."/>
            <person name="Yang R."/>
            <person name="Briner A.E."/>
            <person name="Felis G.E."/>
            <person name="de Vos W.M."/>
            <person name="Barrangou R."/>
            <person name="Klaenhammer T.R."/>
            <person name="Caufield P.W."/>
            <person name="Cui Y."/>
            <person name="Zhang H."/>
            <person name="O'Toole P.W."/>
        </authorList>
    </citation>
    <scope>NUCLEOTIDE SEQUENCE [LARGE SCALE GENOMIC DNA]</scope>
    <source>
        <strain evidence="4 5">DSM 26202</strain>
    </source>
</reference>
<dbReference type="GO" id="GO:0003677">
    <property type="term" value="F:DNA binding"/>
    <property type="evidence" value="ECO:0007669"/>
    <property type="project" value="UniProtKB-KW"/>
</dbReference>
<dbReference type="InterPro" id="IPR007394">
    <property type="entry name" value="UPF0122"/>
</dbReference>
<dbReference type="InterPro" id="IPR054831">
    <property type="entry name" value="UPF0122_fam_protein"/>
</dbReference>
<gene>
    <name evidence="4" type="ORF">IV59_GL000361</name>
</gene>
<comment type="similarity">
    <text evidence="1 3">Belongs to the UPF0122 family.</text>
</comment>
<sequence>MGSLKASLQQLSKGILIMEIEKNYRINSLFEFYKSLLTDKQNNYMQLYYGDDYSLGEIAEEFSISRQAVYDNIKRTESIIEVYENKLHLYRDFVARNKQADIIQTYVKSNYPNDETLNKLVAHLENLEEE</sequence>
<keyword evidence="4" id="KW-0238">DNA-binding</keyword>
<comment type="function">
    <text evidence="2 3">Might take part in the signal recognition particle (SRP) pathway. This is inferred from the conservation of its genetic proximity to ftsY/ffh. May be a regulatory protein.</text>
</comment>
<evidence type="ECO:0000313" key="4">
    <source>
        <dbReference type="EMBL" id="KRO09748.1"/>
    </source>
</evidence>
<dbReference type="SUPFAM" id="SSF88659">
    <property type="entry name" value="Sigma3 and sigma4 domains of RNA polymerase sigma factors"/>
    <property type="match status" value="1"/>
</dbReference>
<dbReference type="InterPro" id="IPR036388">
    <property type="entry name" value="WH-like_DNA-bd_sf"/>
</dbReference>
<dbReference type="EMBL" id="JQCH01000012">
    <property type="protein sequence ID" value="KRO09748.1"/>
    <property type="molecule type" value="Genomic_DNA"/>
</dbReference>
<keyword evidence="5" id="KW-1185">Reference proteome</keyword>
<dbReference type="Pfam" id="PF04297">
    <property type="entry name" value="UPF0122"/>
    <property type="match status" value="1"/>
</dbReference>
<dbReference type="Proteomes" id="UP000051884">
    <property type="component" value="Unassembled WGS sequence"/>
</dbReference>
<evidence type="ECO:0000256" key="1">
    <source>
        <dbReference type="ARBA" id="ARBA00008720"/>
    </source>
</evidence>
<dbReference type="Gene3D" id="1.10.10.10">
    <property type="entry name" value="Winged helix-like DNA-binding domain superfamily/Winged helix DNA-binding domain"/>
    <property type="match status" value="1"/>
</dbReference>
<evidence type="ECO:0000256" key="3">
    <source>
        <dbReference type="HAMAP-Rule" id="MF_00245"/>
    </source>
</evidence>